<organism evidence="2 3">
    <name type="scientific">Treponema bryantii</name>
    <dbReference type="NCBI Taxonomy" id="163"/>
    <lineage>
        <taxon>Bacteria</taxon>
        <taxon>Pseudomonadati</taxon>
        <taxon>Spirochaetota</taxon>
        <taxon>Spirochaetia</taxon>
        <taxon>Spirochaetales</taxon>
        <taxon>Treponemataceae</taxon>
        <taxon>Treponema</taxon>
    </lineage>
</organism>
<dbReference type="InterPro" id="IPR001173">
    <property type="entry name" value="Glyco_trans_2-like"/>
</dbReference>
<gene>
    <name evidence="2" type="ORF">SAMN04487977_11163</name>
</gene>
<evidence type="ECO:0000259" key="1">
    <source>
        <dbReference type="Pfam" id="PF00535"/>
    </source>
</evidence>
<protein>
    <submittedName>
        <fullName evidence="2">Glycosyl transferase family 2</fullName>
    </submittedName>
</protein>
<evidence type="ECO:0000313" key="2">
    <source>
        <dbReference type="EMBL" id="SEQ81443.1"/>
    </source>
</evidence>
<dbReference type="EMBL" id="FOFU01000011">
    <property type="protein sequence ID" value="SEQ81443.1"/>
    <property type="molecule type" value="Genomic_DNA"/>
</dbReference>
<keyword evidence="3" id="KW-1185">Reference proteome</keyword>
<dbReference type="Proteomes" id="UP000182360">
    <property type="component" value="Unassembled WGS sequence"/>
</dbReference>
<sequence length="320" mass="37469">MYEEITLSILFVTYNSDLTKTKETLLSIIQQKNVSFEIIIADDGSKQNNFEDIKNFFQNHNFNNYKLVDNKENQGTVKNFISGLNNCSGKYVKPISPGDFFYSDFSLSNAYEFIKQNKASVYFGRTAYYSYENNKVSLFNNLANPKDLRPYKKQKLNIIKRNYFARRDSLLGASVIYNTDIIKSYIQTLSQFVKYAEDYSIFLMLANNEKISYMDFNNSNENFFIWYESSSGISTQVNSKWHDILLNELKNTYQYLLDKKMLSQKYYDCIFSRSKLTRFRLQLLLDPVYYLSNKIKKVSNKGWSTSIPDTALLLKIKGSI</sequence>
<dbReference type="Gene3D" id="3.90.550.10">
    <property type="entry name" value="Spore Coat Polysaccharide Biosynthesis Protein SpsA, Chain A"/>
    <property type="match status" value="1"/>
</dbReference>
<reference evidence="2 3" key="1">
    <citation type="submission" date="2016-10" db="EMBL/GenBank/DDBJ databases">
        <authorList>
            <person name="de Groot N.N."/>
        </authorList>
    </citation>
    <scope>NUCLEOTIDE SEQUENCE [LARGE SCALE GENOMIC DNA]</scope>
    <source>
        <strain evidence="2 3">B25</strain>
    </source>
</reference>
<dbReference type="InterPro" id="IPR029044">
    <property type="entry name" value="Nucleotide-diphossugar_trans"/>
</dbReference>
<name>A0A1H9J3N6_9SPIR</name>
<evidence type="ECO:0000313" key="3">
    <source>
        <dbReference type="Proteomes" id="UP000182360"/>
    </source>
</evidence>
<dbReference type="GO" id="GO:0016740">
    <property type="term" value="F:transferase activity"/>
    <property type="evidence" value="ECO:0007669"/>
    <property type="project" value="UniProtKB-KW"/>
</dbReference>
<keyword evidence="2" id="KW-0808">Transferase</keyword>
<proteinExistence type="predicted"/>
<dbReference type="RefSeq" id="WP_074645281.1">
    <property type="nucleotide sequence ID" value="NZ_FOFU01000011.1"/>
</dbReference>
<dbReference type="SUPFAM" id="SSF53448">
    <property type="entry name" value="Nucleotide-diphospho-sugar transferases"/>
    <property type="match status" value="1"/>
</dbReference>
<dbReference type="AlphaFoldDB" id="A0A1H9J3N6"/>
<accession>A0A1H9J3N6</accession>
<feature type="domain" description="Glycosyltransferase 2-like" evidence="1">
    <location>
        <begin position="8"/>
        <end position="153"/>
    </location>
</feature>
<dbReference type="Pfam" id="PF00535">
    <property type="entry name" value="Glycos_transf_2"/>
    <property type="match status" value="1"/>
</dbReference>
<dbReference type="OrthoDB" id="9785185at2"/>